<dbReference type="Proteomes" id="UP000657574">
    <property type="component" value="Unassembled WGS sequence"/>
</dbReference>
<dbReference type="Pfam" id="PF08447">
    <property type="entry name" value="PAS_3"/>
    <property type="match status" value="1"/>
</dbReference>
<evidence type="ECO:0000313" key="2">
    <source>
        <dbReference type="EMBL" id="GGJ65432.1"/>
    </source>
</evidence>
<sequence>MSTGTYSPQGVRDARMISPPFAALPAHVHPDDQQAVRRLVRSILGQHKEASAVFRLIHPGGLTRYTRVVAEPVIDANGRLGRVLNRDQVVV</sequence>
<comment type="caution">
    <text evidence="2">The sequence shown here is derived from an EMBL/GenBank/DDBJ whole genome shotgun (WGS) entry which is preliminary data.</text>
</comment>
<dbReference type="Gene3D" id="3.30.450.20">
    <property type="entry name" value="PAS domain"/>
    <property type="match status" value="1"/>
</dbReference>
<reference evidence="2" key="2">
    <citation type="submission" date="2020-09" db="EMBL/GenBank/DDBJ databases">
        <authorList>
            <person name="Sun Q."/>
            <person name="Ohkuma M."/>
        </authorList>
    </citation>
    <scope>NUCLEOTIDE SEQUENCE</scope>
    <source>
        <strain evidence="2">JCM 3086</strain>
    </source>
</reference>
<feature type="domain" description="PAS fold-3" evidence="1">
    <location>
        <begin position="21"/>
        <end position="83"/>
    </location>
</feature>
<evidence type="ECO:0000259" key="1">
    <source>
        <dbReference type="Pfam" id="PF08447"/>
    </source>
</evidence>
<accession>A0A917P7H1</accession>
<reference evidence="2" key="1">
    <citation type="journal article" date="2014" name="Int. J. Syst. Evol. Microbiol.">
        <title>Complete genome sequence of Corynebacterium casei LMG S-19264T (=DSM 44701T), isolated from a smear-ripened cheese.</title>
        <authorList>
            <consortium name="US DOE Joint Genome Institute (JGI-PGF)"/>
            <person name="Walter F."/>
            <person name="Albersmeier A."/>
            <person name="Kalinowski J."/>
            <person name="Ruckert C."/>
        </authorList>
    </citation>
    <scope>NUCLEOTIDE SEQUENCE</scope>
    <source>
        <strain evidence="2">JCM 3086</strain>
    </source>
</reference>
<dbReference type="InterPro" id="IPR035965">
    <property type="entry name" value="PAS-like_dom_sf"/>
</dbReference>
<protein>
    <recommendedName>
        <fullName evidence="1">PAS fold-3 domain-containing protein</fullName>
    </recommendedName>
</protein>
<dbReference type="EMBL" id="BMQA01000085">
    <property type="protein sequence ID" value="GGJ65432.1"/>
    <property type="molecule type" value="Genomic_DNA"/>
</dbReference>
<dbReference type="SUPFAM" id="SSF55785">
    <property type="entry name" value="PYP-like sensor domain (PAS domain)"/>
    <property type="match status" value="1"/>
</dbReference>
<evidence type="ECO:0000313" key="3">
    <source>
        <dbReference type="Proteomes" id="UP000657574"/>
    </source>
</evidence>
<keyword evidence="3" id="KW-1185">Reference proteome</keyword>
<name>A0A917P7H1_9ACTN</name>
<gene>
    <name evidence="2" type="ORF">GCM10010121_090090</name>
</gene>
<organism evidence="2 3">
    <name type="scientific">Streptomyces brasiliensis</name>
    <dbReference type="NCBI Taxonomy" id="1954"/>
    <lineage>
        <taxon>Bacteria</taxon>
        <taxon>Bacillati</taxon>
        <taxon>Actinomycetota</taxon>
        <taxon>Actinomycetes</taxon>
        <taxon>Kitasatosporales</taxon>
        <taxon>Streptomycetaceae</taxon>
        <taxon>Streptomyces</taxon>
    </lineage>
</organism>
<dbReference type="InterPro" id="IPR013655">
    <property type="entry name" value="PAS_fold_3"/>
</dbReference>
<proteinExistence type="predicted"/>
<dbReference type="RefSeq" id="WP_189317088.1">
    <property type="nucleotide sequence ID" value="NZ_BMQA01000085.1"/>
</dbReference>
<dbReference type="AlphaFoldDB" id="A0A917P7H1"/>